<feature type="transmembrane region" description="Helical" evidence="1">
    <location>
        <begin position="388"/>
        <end position="408"/>
    </location>
</feature>
<feature type="transmembrane region" description="Helical" evidence="1">
    <location>
        <begin position="21"/>
        <end position="39"/>
    </location>
</feature>
<keyword evidence="1" id="KW-1133">Transmembrane helix</keyword>
<feature type="domain" description="DUF6798" evidence="2">
    <location>
        <begin position="422"/>
        <end position="480"/>
    </location>
</feature>
<dbReference type="AlphaFoldDB" id="A0A3B1D0J2"/>
<protein>
    <recommendedName>
        <fullName evidence="2">DUF6798 domain-containing protein</fullName>
    </recommendedName>
</protein>
<feature type="transmembrane region" description="Helical" evidence="1">
    <location>
        <begin position="85"/>
        <end position="107"/>
    </location>
</feature>
<dbReference type="InterPro" id="IPR046477">
    <property type="entry name" value="DUF6798"/>
</dbReference>
<reference evidence="3" key="1">
    <citation type="submission" date="2018-06" db="EMBL/GenBank/DDBJ databases">
        <authorList>
            <person name="Zhirakovskaya E."/>
        </authorList>
    </citation>
    <scope>NUCLEOTIDE SEQUENCE</scope>
</reference>
<name>A0A3B1D0J2_9ZZZZ</name>
<evidence type="ECO:0000256" key="1">
    <source>
        <dbReference type="SAM" id="Phobius"/>
    </source>
</evidence>
<feature type="transmembrane region" description="Helical" evidence="1">
    <location>
        <begin position="304"/>
        <end position="324"/>
    </location>
</feature>
<feature type="transmembrane region" description="Helical" evidence="1">
    <location>
        <begin position="271"/>
        <end position="292"/>
    </location>
</feature>
<keyword evidence="1" id="KW-0812">Transmembrane</keyword>
<feature type="transmembrane region" description="Helical" evidence="1">
    <location>
        <begin position="168"/>
        <end position="199"/>
    </location>
</feature>
<proteinExistence type="predicted"/>
<dbReference type="Pfam" id="PF20604">
    <property type="entry name" value="DUF6798"/>
    <property type="match status" value="1"/>
</dbReference>
<organism evidence="3">
    <name type="scientific">hydrothermal vent metagenome</name>
    <dbReference type="NCBI Taxonomy" id="652676"/>
    <lineage>
        <taxon>unclassified sequences</taxon>
        <taxon>metagenomes</taxon>
        <taxon>ecological metagenomes</taxon>
    </lineage>
</organism>
<evidence type="ECO:0000259" key="2">
    <source>
        <dbReference type="Pfam" id="PF20604"/>
    </source>
</evidence>
<feature type="transmembrane region" description="Helical" evidence="1">
    <location>
        <begin position="344"/>
        <end position="367"/>
    </location>
</feature>
<feature type="transmembrane region" description="Helical" evidence="1">
    <location>
        <begin position="211"/>
        <end position="234"/>
    </location>
</feature>
<feature type="transmembrane region" description="Helical" evidence="1">
    <location>
        <begin position="119"/>
        <end position="138"/>
    </location>
</feature>
<keyword evidence="1" id="KW-0472">Membrane</keyword>
<sequence>MSNVLESDNSSASRFASRLPVILLLFMSFATYSAIHAPVPGVNEPHYLTKAKHYWNPQWCADDLFLQSNNTHLVFYQTVGFLTNWLTLTQTAWVARLVVLLLLAFGWDSLMKQLFCNRWMSLWSGWCFLFFSAVGNFSGEWMVGGVESKGFAYAFLFFTLGAWMRKEYLWAGAFAGFAISFHPIVGCWSLFAGLFALTVNWFSAKEKPETTAVPLTTCLFSLALLLLCSLPGLIPAMQMLSSVPKEISVAADDIQVYFRLKHHLDPMVFSWLAYSVYGIMTILFIGAAWGFKKVDPVRQKEHRLFFWYVMGAFLIAVAGIIVSYRTGKPPEMWQKDFRTFLLKFYTSRLFDVMMLVAASVTLVRLMSWLISLQTLTHEETNNRKKSRLFLVWLLFAGAMFGAVLLPSIDALPRRLQPAQRDAWREACFWIKANSSETAIVLTPRTNWAFRWFAERTDYVSYKDCPQDAPSIIEWKKRFYDMRRWRKRAMKDKLISQKELAALRSSTGVSYILESYKTKEKLGKVDAKIVFKNEYYRVYAIAK</sequence>
<evidence type="ECO:0000313" key="3">
    <source>
        <dbReference type="EMBL" id="VAX36426.1"/>
    </source>
</evidence>
<gene>
    <name evidence="3" type="ORF">MNBD_PLANCTO02-471</name>
</gene>
<accession>A0A3B1D0J2</accession>
<dbReference type="EMBL" id="UOGL01000055">
    <property type="protein sequence ID" value="VAX36426.1"/>
    <property type="molecule type" value="Genomic_DNA"/>
</dbReference>